<organism evidence="3 4">
    <name type="scientific">Flavobacterium cerinum</name>
    <dbReference type="NCBI Taxonomy" id="2502784"/>
    <lineage>
        <taxon>Bacteria</taxon>
        <taxon>Pseudomonadati</taxon>
        <taxon>Bacteroidota</taxon>
        <taxon>Flavobacteriia</taxon>
        <taxon>Flavobacteriales</taxon>
        <taxon>Flavobacteriaceae</taxon>
        <taxon>Flavobacterium</taxon>
    </lineage>
</organism>
<dbReference type="PANTHER" id="PTHR35861">
    <property type="match status" value="1"/>
</dbReference>
<dbReference type="EMBL" id="CP101751">
    <property type="protein sequence ID" value="UUC46516.1"/>
    <property type="molecule type" value="Genomic_DNA"/>
</dbReference>
<dbReference type="InterPro" id="IPR052042">
    <property type="entry name" value="Tail_sheath_structural"/>
</dbReference>
<dbReference type="PANTHER" id="PTHR35861:SF1">
    <property type="entry name" value="PHAGE TAIL SHEATH PROTEIN"/>
    <property type="match status" value="1"/>
</dbReference>
<proteinExistence type="inferred from homology"/>
<evidence type="ECO:0000259" key="2">
    <source>
        <dbReference type="Pfam" id="PF17482"/>
    </source>
</evidence>
<name>A0ABY5IUL6_9FLAO</name>
<evidence type="ECO:0000256" key="1">
    <source>
        <dbReference type="ARBA" id="ARBA00008005"/>
    </source>
</evidence>
<gene>
    <name evidence="3" type="ORF">NOX80_04775</name>
</gene>
<keyword evidence="4" id="KW-1185">Reference proteome</keyword>
<protein>
    <submittedName>
        <fullName evidence="3">Phage tail sheath family protein</fullName>
    </submittedName>
</protein>
<dbReference type="Proteomes" id="UP001059844">
    <property type="component" value="Chromosome"/>
</dbReference>
<evidence type="ECO:0000313" key="3">
    <source>
        <dbReference type="EMBL" id="UUC46516.1"/>
    </source>
</evidence>
<dbReference type="Pfam" id="PF17482">
    <property type="entry name" value="Phage_sheath_1C"/>
    <property type="match status" value="1"/>
</dbReference>
<feature type="domain" description="Tail sheath protein C-terminal" evidence="2">
    <location>
        <begin position="446"/>
        <end position="549"/>
    </location>
</feature>
<accession>A0ABY5IUL6</accession>
<sequence>MSEFKTPGVFIEEIPKLPPSVAQVETAIPSFIGYTQKALEKEKNLRLVPKKINSLMDYETYFGKAKQESIVLKDTLDKGLTIVKPTVEFLMYYSVQMYFANGGGPCYIVSVGDYSNGVSKAALKDGLDATATEEESTIIVFPDAVSLTTQEEFYALYQDALIQADALKNRFLIMDTYLGESKHEDTIEDNEKVNTIQYLRKRIASTMHAAAYFPHLKTVLNYDFNDDFAIAHTGLQVTGGPNPFAGAIADLAALKGLSDAELLETTPDKKVFIDILESAIALIEEVNVTADVKIDLAPANAYLLLLKGTTLTVFTGITPVLSTLVTKLGTTEDKKGDADGLKLKDLKFSNSVLYNQIKKVISELNVVLPPSSTMAGVYAKVDGTRGVWKSPANLGLNYVIAPTEKISDKEQEGMNVHEKGKSVNAIRNFTGKGTLVWGARTFDSESTEWKYISVRRLFDMVEKSIENATQRFVFETNDANTWVKVKAMIENYLNQLWMSGALAGTTPEQAYYVIVGKETTSPQEIVEGRMNVQIGMAAVRPAEFIVLNFSHKLQEA</sequence>
<comment type="similarity">
    <text evidence="1">Belongs to the myoviridae tail sheath protein family.</text>
</comment>
<reference evidence="3" key="1">
    <citation type="submission" date="2022-07" db="EMBL/GenBank/DDBJ databases">
        <title>Isolation, identification, and degradation of a PFOSA degrading strain from sewage treatment plant.</title>
        <authorList>
            <person name="Zhang L."/>
            <person name="Huo Y."/>
        </authorList>
    </citation>
    <scope>NUCLEOTIDE SEQUENCE</scope>
    <source>
        <strain evidence="3">C1</strain>
    </source>
</reference>
<dbReference type="RefSeq" id="WP_256552180.1">
    <property type="nucleotide sequence ID" value="NZ_CP101751.1"/>
</dbReference>
<dbReference type="Gene3D" id="3.40.50.11780">
    <property type="match status" value="2"/>
</dbReference>
<dbReference type="InterPro" id="IPR020287">
    <property type="entry name" value="Tail_sheath_C"/>
</dbReference>
<evidence type="ECO:0000313" key="4">
    <source>
        <dbReference type="Proteomes" id="UP001059844"/>
    </source>
</evidence>